<keyword evidence="3 4" id="KW-0687">Ribonucleoprotein</keyword>
<dbReference type="EMBL" id="JBFOLJ010000021">
    <property type="protein sequence ID" value="KAL2459699.1"/>
    <property type="molecule type" value="Genomic_DNA"/>
</dbReference>
<sequence length="176" mass="20424">MGVLEQVEACDIDKMCELVRLLRERASVEFHFDNFCLEELVRLLRERASVEFHFDNFCLEEWISYVGQVDERPYLNTKQIRGEKPHLILVVVSSSSVTVMSVGGGSYNRGESEEKMAKSKNHTAHNQSHKAHRNGIKKPKRHRHISTKGMDPKFLRNQRYARKHNKKSGETATEEE</sequence>
<dbReference type="Pfam" id="PF01779">
    <property type="entry name" value="Ribosomal_L29e"/>
    <property type="match status" value="1"/>
</dbReference>
<dbReference type="AlphaFoldDB" id="A0ABD1P9A3"/>
<evidence type="ECO:0000256" key="4">
    <source>
        <dbReference type="RuleBase" id="RU364026"/>
    </source>
</evidence>
<comment type="caution">
    <text evidence="6">The sequence shown here is derived from an EMBL/GenBank/DDBJ whole genome shotgun (WGS) entry which is preliminary data.</text>
</comment>
<dbReference type="Proteomes" id="UP001604277">
    <property type="component" value="Unassembled WGS sequence"/>
</dbReference>
<comment type="similarity">
    <text evidence="1 4">Belongs to the eukaryotic ribosomal protein eL29 family.</text>
</comment>
<evidence type="ECO:0000256" key="5">
    <source>
        <dbReference type="SAM" id="MobiDB-lite"/>
    </source>
</evidence>
<accession>A0ABD1P9A3</accession>
<evidence type="ECO:0000256" key="3">
    <source>
        <dbReference type="ARBA" id="ARBA00023274"/>
    </source>
</evidence>
<evidence type="ECO:0000256" key="1">
    <source>
        <dbReference type="ARBA" id="ARBA00010247"/>
    </source>
</evidence>
<dbReference type="PANTHER" id="PTHR12884:SF0">
    <property type="entry name" value="60S RIBOSOMAL PROTEIN L29"/>
    <property type="match status" value="1"/>
</dbReference>
<feature type="compositionally biased region" description="Basic residues" evidence="5">
    <location>
        <begin position="118"/>
        <end position="146"/>
    </location>
</feature>
<dbReference type="InterPro" id="IPR002673">
    <property type="entry name" value="Ribosomal_eL29"/>
</dbReference>
<protein>
    <recommendedName>
        <fullName evidence="4">60S ribosomal protein L29</fullName>
    </recommendedName>
</protein>
<keyword evidence="2 4" id="KW-0689">Ribosomal protein</keyword>
<dbReference type="GO" id="GO:1990904">
    <property type="term" value="C:ribonucleoprotein complex"/>
    <property type="evidence" value="ECO:0007669"/>
    <property type="project" value="UniProtKB-KW"/>
</dbReference>
<evidence type="ECO:0000256" key="2">
    <source>
        <dbReference type="ARBA" id="ARBA00022980"/>
    </source>
</evidence>
<organism evidence="6 7">
    <name type="scientific">Forsythia ovata</name>
    <dbReference type="NCBI Taxonomy" id="205694"/>
    <lineage>
        <taxon>Eukaryota</taxon>
        <taxon>Viridiplantae</taxon>
        <taxon>Streptophyta</taxon>
        <taxon>Embryophyta</taxon>
        <taxon>Tracheophyta</taxon>
        <taxon>Spermatophyta</taxon>
        <taxon>Magnoliopsida</taxon>
        <taxon>eudicotyledons</taxon>
        <taxon>Gunneridae</taxon>
        <taxon>Pentapetalae</taxon>
        <taxon>asterids</taxon>
        <taxon>lamiids</taxon>
        <taxon>Lamiales</taxon>
        <taxon>Oleaceae</taxon>
        <taxon>Forsythieae</taxon>
        <taxon>Forsythia</taxon>
    </lineage>
</organism>
<evidence type="ECO:0000313" key="7">
    <source>
        <dbReference type="Proteomes" id="UP001604277"/>
    </source>
</evidence>
<name>A0ABD1P9A3_9LAMI</name>
<dbReference type="GO" id="GO:0005840">
    <property type="term" value="C:ribosome"/>
    <property type="evidence" value="ECO:0007669"/>
    <property type="project" value="UniProtKB-KW"/>
</dbReference>
<gene>
    <name evidence="6" type="ORF">Fot_54443</name>
</gene>
<evidence type="ECO:0000313" key="6">
    <source>
        <dbReference type="EMBL" id="KAL2459699.1"/>
    </source>
</evidence>
<dbReference type="PANTHER" id="PTHR12884">
    <property type="entry name" value="60S RIBOSOMAL PROTEIN L29"/>
    <property type="match status" value="1"/>
</dbReference>
<reference evidence="7" key="1">
    <citation type="submission" date="2024-07" db="EMBL/GenBank/DDBJ databases">
        <title>Two chromosome-level genome assemblies of Korean endemic species Abeliophyllum distichum and Forsythia ovata (Oleaceae).</title>
        <authorList>
            <person name="Jang H."/>
        </authorList>
    </citation>
    <scope>NUCLEOTIDE SEQUENCE [LARGE SCALE GENOMIC DNA]</scope>
</reference>
<feature type="region of interest" description="Disordered" evidence="5">
    <location>
        <begin position="103"/>
        <end position="176"/>
    </location>
</feature>
<proteinExistence type="inferred from homology"/>
<dbReference type="GO" id="GO:0003735">
    <property type="term" value="F:structural constituent of ribosome"/>
    <property type="evidence" value="ECO:0007669"/>
    <property type="project" value="UniProtKB-UniRule"/>
</dbReference>
<keyword evidence="7" id="KW-1185">Reference proteome</keyword>
<dbReference type="Gene3D" id="6.10.140.1730">
    <property type="match status" value="1"/>
</dbReference>